<accession>A0A381UA10</accession>
<dbReference type="AlphaFoldDB" id="A0A381UA10"/>
<evidence type="ECO:0000256" key="1">
    <source>
        <dbReference type="ARBA" id="ARBA00022737"/>
    </source>
</evidence>
<dbReference type="PANTHER" id="PTHR43215">
    <property type="entry name" value="RADIAL SPOKE HEAD 1 HOMOLOG"/>
    <property type="match status" value="1"/>
</dbReference>
<dbReference type="SMART" id="SM00698">
    <property type="entry name" value="MORN"/>
    <property type="match status" value="7"/>
</dbReference>
<dbReference type="Pfam" id="PF02493">
    <property type="entry name" value="MORN"/>
    <property type="match status" value="7"/>
</dbReference>
<dbReference type="SUPFAM" id="SSF82185">
    <property type="entry name" value="Histone H3 K4-specific methyltransferase SET7/9 N-terminal domain"/>
    <property type="match status" value="1"/>
</dbReference>
<protein>
    <recommendedName>
        <fullName evidence="4">MORN repeat protein</fullName>
    </recommendedName>
</protein>
<dbReference type="EMBL" id="UINC01005953">
    <property type="protein sequence ID" value="SVA24571.1"/>
    <property type="molecule type" value="Genomic_DNA"/>
</dbReference>
<reference evidence="3" key="1">
    <citation type="submission" date="2018-05" db="EMBL/GenBank/DDBJ databases">
        <authorList>
            <person name="Lanie J.A."/>
            <person name="Ng W.-L."/>
            <person name="Kazmierczak K.M."/>
            <person name="Andrzejewski T.M."/>
            <person name="Davidsen T.M."/>
            <person name="Wayne K.J."/>
            <person name="Tettelin H."/>
            <person name="Glass J.I."/>
            <person name="Rusch D."/>
            <person name="Podicherti R."/>
            <person name="Tsui H.-C.T."/>
            <person name="Winkler M.E."/>
        </authorList>
    </citation>
    <scope>NUCLEOTIDE SEQUENCE</scope>
</reference>
<feature type="region of interest" description="Disordered" evidence="2">
    <location>
        <begin position="298"/>
        <end position="336"/>
    </location>
</feature>
<feature type="compositionally biased region" description="Polar residues" evidence="2">
    <location>
        <begin position="298"/>
        <end position="328"/>
    </location>
</feature>
<dbReference type="PANTHER" id="PTHR43215:SF14">
    <property type="entry name" value="RADIAL SPOKE HEAD 1 HOMOLOG"/>
    <property type="match status" value="1"/>
</dbReference>
<gene>
    <name evidence="3" type="ORF">METZ01_LOCUS77425</name>
</gene>
<organism evidence="3">
    <name type="scientific">marine metagenome</name>
    <dbReference type="NCBI Taxonomy" id="408172"/>
    <lineage>
        <taxon>unclassified sequences</taxon>
        <taxon>metagenomes</taxon>
        <taxon>ecological metagenomes</taxon>
    </lineage>
</organism>
<evidence type="ECO:0000313" key="3">
    <source>
        <dbReference type="EMBL" id="SVA24571.1"/>
    </source>
</evidence>
<keyword evidence="1" id="KW-0677">Repeat</keyword>
<evidence type="ECO:0000256" key="2">
    <source>
        <dbReference type="SAM" id="MobiDB-lite"/>
    </source>
</evidence>
<dbReference type="InterPro" id="IPR003409">
    <property type="entry name" value="MORN"/>
</dbReference>
<sequence>MRYGVGQGSLMNNFRRIALMLCGVLFMAGTPSFAKSDEPTLEEKAEEIARFFYFKNTMSYDVFTLQMGREFHERLRGLDFSTVNGMIRSGELVPIYNKLFRAVIDFEGGIGPELEKCAQDTKEKLLRDLTPDQIDRFRELLPEGEIRYQQDFTKLQPIWELGFDIVNGLPDMECMMNGMSKPTLIPYLEGVFDRALTEHGYPHVQTIDWDADIRGRWNAYFGVIDITRDADGYTGTKITGSANVPAGEIAFTFDLEYENCQAQRADEGFINPRWVDCKIHEVTDTNLKTSMGTLQRNLSEETTLGSEASEPATNTMSQVSNASKQNRNGLAADKDACRGRSVAKTTSIDLSTQEQVHALVDYLFVDQIGLARTYVQGWGTSLHMNLRVLTRDEVEMLVQAGTLTTAHKELENAVLDKKRGTGGLNARYADQFSNILLDELEPEYIDILFRQIPICTKYMDSDVEEPTDERDRTKLRALMFTERDGLRARTIDLQKAYQEDLSAILESNRFREYFLEAADTILRRHGQPAPWKKGTRACPLDKTKGSQWSNCFGTRSRFDGSKYTGTFKRGRYHGHGIASYRSQPKDAKYTGAWQNHRQHGEGTFLYEDGQMYAGNFRTGMRHGQGTYTWPDGMIYEGNFRYHARNGKGRLVYANGAVYDGEWVSDKRAGKGTMWYADGRKYTGRWQDSRRDGKGVVTYPNGNKYVGTWEAGARTGKGTLRYANGTRKKCAVSRIDGFDREGDWKLEERICLTKSD</sequence>
<dbReference type="Gene3D" id="2.20.110.10">
    <property type="entry name" value="Histone H3 K4-specific methyltransferase SET7/9 N-terminal domain"/>
    <property type="match status" value="3"/>
</dbReference>
<name>A0A381UA10_9ZZZZ</name>
<proteinExistence type="predicted"/>
<evidence type="ECO:0008006" key="4">
    <source>
        <dbReference type="Google" id="ProtNLM"/>
    </source>
</evidence>